<protein>
    <recommendedName>
        <fullName evidence="3">DUF3310 domain-containing protein</fullName>
    </recommendedName>
</protein>
<keyword evidence="2" id="KW-1185">Reference proteome</keyword>
<name>A0A168D4R6_9BACL</name>
<evidence type="ECO:0008006" key="3">
    <source>
        <dbReference type="Google" id="ProtNLM"/>
    </source>
</evidence>
<dbReference type="EMBL" id="LVJH01000070">
    <property type="protein sequence ID" value="OAB33867.1"/>
    <property type="molecule type" value="Genomic_DNA"/>
</dbReference>
<dbReference type="RefSeq" id="WP_068537610.1">
    <property type="nucleotide sequence ID" value="NZ_LVJH01000070.1"/>
</dbReference>
<dbReference type="Pfam" id="PF11753">
    <property type="entry name" value="DUF3310"/>
    <property type="match status" value="1"/>
</dbReference>
<organism evidence="1 2">
    <name type="scientific">Paenibacillus glacialis</name>
    <dbReference type="NCBI Taxonomy" id="494026"/>
    <lineage>
        <taxon>Bacteria</taxon>
        <taxon>Bacillati</taxon>
        <taxon>Bacillota</taxon>
        <taxon>Bacilli</taxon>
        <taxon>Bacillales</taxon>
        <taxon>Paenibacillaceae</taxon>
        <taxon>Paenibacillus</taxon>
    </lineage>
</organism>
<proteinExistence type="predicted"/>
<gene>
    <name evidence="1" type="ORF">PGLA_23385</name>
</gene>
<dbReference type="OrthoDB" id="1684418at2"/>
<dbReference type="InterPro" id="IPR021739">
    <property type="entry name" value="SaV-like"/>
</dbReference>
<dbReference type="Proteomes" id="UP000076967">
    <property type="component" value="Unassembled WGS sequence"/>
</dbReference>
<comment type="caution">
    <text evidence="1">The sequence shown here is derived from an EMBL/GenBank/DDBJ whole genome shotgun (WGS) entry which is preliminary data.</text>
</comment>
<sequence length="82" mass="9216">MTKVVDNVNHPPHYTAGGVECIDAIEAATTDLTGAEAYNTGAAIKYLWRWKMKNGVEDLQKARWYIERLIEGEKTNESNTNC</sequence>
<reference evidence="1 2" key="1">
    <citation type="submission" date="2016-03" db="EMBL/GenBank/DDBJ databases">
        <title>Draft genome sequence of Paenibacillus glacialis DSM 22343.</title>
        <authorList>
            <person name="Shin S.-K."/>
            <person name="Yi H."/>
        </authorList>
    </citation>
    <scope>NUCLEOTIDE SEQUENCE [LARGE SCALE GENOMIC DNA]</scope>
    <source>
        <strain evidence="1 2">DSM 22343</strain>
    </source>
</reference>
<evidence type="ECO:0000313" key="2">
    <source>
        <dbReference type="Proteomes" id="UP000076967"/>
    </source>
</evidence>
<dbReference type="AlphaFoldDB" id="A0A168D4R6"/>
<accession>A0A168D4R6</accession>
<dbReference type="STRING" id="494026.PGLA_23385"/>
<evidence type="ECO:0000313" key="1">
    <source>
        <dbReference type="EMBL" id="OAB33867.1"/>
    </source>
</evidence>